<dbReference type="SFLD" id="SFLDG01129">
    <property type="entry name" value="C1.5:_HAD__Beta-PGM__Phosphata"/>
    <property type="match status" value="1"/>
</dbReference>
<dbReference type="Gene3D" id="3.40.50.1000">
    <property type="entry name" value="HAD superfamily/HAD-like"/>
    <property type="match status" value="1"/>
</dbReference>
<dbReference type="InterPro" id="IPR006439">
    <property type="entry name" value="HAD-SF_hydro_IA"/>
</dbReference>
<reference evidence="5" key="2">
    <citation type="journal article" date="2021" name="PeerJ">
        <title>Extensive microbial diversity within the chicken gut microbiome revealed by metagenomics and culture.</title>
        <authorList>
            <person name="Gilroy R."/>
            <person name="Ravi A."/>
            <person name="Getino M."/>
            <person name="Pursley I."/>
            <person name="Horton D.L."/>
            <person name="Alikhan N.F."/>
            <person name="Baker D."/>
            <person name="Gharbi K."/>
            <person name="Hall N."/>
            <person name="Watson M."/>
            <person name="Adriaenssens E.M."/>
            <person name="Foster-Nyarko E."/>
            <person name="Jarju S."/>
            <person name="Secka A."/>
            <person name="Antonio M."/>
            <person name="Oren A."/>
            <person name="Chaudhuri R.R."/>
            <person name="La Ragione R."/>
            <person name="Hildebrand F."/>
            <person name="Pallen M.J."/>
        </authorList>
    </citation>
    <scope>NUCLEOTIDE SEQUENCE</scope>
    <source>
        <strain evidence="5">CHK176-6737</strain>
    </source>
</reference>
<keyword evidence="4" id="KW-0460">Magnesium</keyword>
<dbReference type="Gene3D" id="1.10.150.520">
    <property type="match status" value="1"/>
</dbReference>
<dbReference type="Proteomes" id="UP000824125">
    <property type="component" value="Unassembled WGS sequence"/>
</dbReference>
<protein>
    <submittedName>
        <fullName evidence="5">HAD family hydrolase</fullName>
    </submittedName>
</protein>
<dbReference type="GO" id="GO:0046872">
    <property type="term" value="F:metal ion binding"/>
    <property type="evidence" value="ECO:0007669"/>
    <property type="project" value="UniProtKB-KW"/>
</dbReference>
<keyword evidence="3 5" id="KW-0378">Hydrolase</keyword>
<dbReference type="PRINTS" id="PR00413">
    <property type="entry name" value="HADHALOGNASE"/>
</dbReference>
<evidence type="ECO:0000256" key="1">
    <source>
        <dbReference type="ARBA" id="ARBA00001946"/>
    </source>
</evidence>
<dbReference type="SFLD" id="SFLDG01135">
    <property type="entry name" value="C1.5.6:_HAD__Beta-PGM__Phospha"/>
    <property type="match status" value="1"/>
</dbReference>
<proteinExistence type="predicted"/>
<dbReference type="GO" id="GO:0044281">
    <property type="term" value="P:small molecule metabolic process"/>
    <property type="evidence" value="ECO:0007669"/>
    <property type="project" value="UniProtKB-ARBA"/>
</dbReference>
<dbReference type="PANTHER" id="PTHR46470">
    <property type="entry name" value="N-ACYLNEURAMINATE-9-PHOSPHATASE"/>
    <property type="match status" value="1"/>
</dbReference>
<dbReference type="SFLD" id="SFLDS00003">
    <property type="entry name" value="Haloacid_Dehalogenase"/>
    <property type="match status" value="1"/>
</dbReference>
<evidence type="ECO:0000256" key="2">
    <source>
        <dbReference type="ARBA" id="ARBA00022723"/>
    </source>
</evidence>
<dbReference type="InterPro" id="IPR036412">
    <property type="entry name" value="HAD-like_sf"/>
</dbReference>
<dbReference type="NCBIfam" id="TIGR01509">
    <property type="entry name" value="HAD-SF-IA-v3"/>
    <property type="match status" value="1"/>
</dbReference>
<dbReference type="Pfam" id="PF00702">
    <property type="entry name" value="Hydrolase"/>
    <property type="match status" value="1"/>
</dbReference>
<keyword evidence="2" id="KW-0479">Metal-binding</keyword>
<dbReference type="InterPro" id="IPR023214">
    <property type="entry name" value="HAD_sf"/>
</dbReference>
<evidence type="ECO:0000256" key="4">
    <source>
        <dbReference type="ARBA" id="ARBA00022842"/>
    </source>
</evidence>
<dbReference type="PANTHER" id="PTHR46470:SF2">
    <property type="entry name" value="GLYCERALDEHYDE 3-PHOSPHATE PHOSPHATASE"/>
    <property type="match status" value="1"/>
</dbReference>
<comment type="caution">
    <text evidence="5">The sequence shown here is derived from an EMBL/GenBank/DDBJ whole genome shotgun (WGS) entry which is preliminary data.</text>
</comment>
<comment type="cofactor">
    <cofactor evidence="1">
        <name>Mg(2+)</name>
        <dbReference type="ChEBI" id="CHEBI:18420"/>
    </cofactor>
</comment>
<dbReference type="EMBL" id="DVNM01000042">
    <property type="protein sequence ID" value="HIU69731.1"/>
    <property type="molecule type" value="Genomic_DNA"/>
</dbReference>
<dbReference type="GO" id="GO:0016791">
    <property type="term" value="F:phosphatase activity"/>
    <property type="evidence" value="ECO:0007669"/>
    <property type="project" value="TreeGrafter"/>
</dbReference>
<evidence type="ECO:0000256" key="3">
    <source>
        <dbReference type="ARBA" id="ARBA00022801"/>
    </source>
</evidence>
<gene>
    <name evidence="5" type="ORF">IAD23_07235</name>
</gene>
<dbReference type="InterPro" id="IPR051400">
    <property type="entry name" value="HAD-like_hydrolase"/>
</dbReference>
<dbReference type="NCBIfam" id="TIGR01549">
    <property type="entry name" value="HAD-SF-IA-v1"/>
    <property type="match status" value="1"/>
</dbReference>
<reference evidence="5" key="1">
    <citation type="submission" date="2020-10" db="EMBL/GenBank/DDBJ databases">
        <authorList>
            <person name="Gilroy R."/>
        </authorList>
    </citation>
    <scope>NUCLEOTIDE SEQUENCE</scope>
    <source>
        <strain evidence="5">CHK176-6737</strain>
    </source>
</reference>
<dbReference type="AlphaFoldDB" id="A0A9D1MV69"/>
<name>A0A9D1MV69_9FIRM</name>
<dbReference type="SUPFAM" id="SSF56784">
    <property type="entry name" value="HAD-like"/>
    <property type="match status" value="1"/>
</dbReference>
<organism evidence="5 6">
    <name type="scientific">Candidatus Scybalenecus merdavium</name>
    <dbReference type="NCBI Taxonomy" id="2840939"/>
    <lineage>
        <taxon>Bacteria</taxon>
        <taxon>Bacillati</taxon>
        <taxon>Bacillota</taxon>
        <taxon>Clostridia</taxon>
        <taxon>Eubacteriales</taxon>
        <taxon>Oscillospiraceae</taxon>
        <taxon>Oscillospiraceae incertae sedis</taxon>
        <taxon>Candidatus Scybalenecus</taxon>
    </lineage>
</organism>
<sequence length="225" mass="25230">MSTIKAVLFDFDETLHDRMQAFDGYVADFLAHFCPGISAAEKEKRAADMVRYCGGGYTQGRDYYEKLGKLWHWADRPPAETCITYYNRNFPKYCSVFPEAKTLFARLKELGYTVGVVTNGPSELQHGKLEGSGLMPWCDFLVVSGDVGIHKPDPRIFLYTAEKYGLDPAACVYVGDHPVNDMETALKAGMHAIRMNVGWFKDQGLRDDVPNITSILQVLDVLKNG</sequence>
<accession>A0A9D1MV69</accession>
<evidence type="ECO:0000313" key="5">
    <source>
        <dbReference type="EMBL" id="HIU69731.1"/>
    </source>
</evidence>
<evidence type="ECO:0000313" key="6">
    <source>
        <dbReference type="Proteomes" id="UP000824125"/>
    </source>
</evidence>